<reference evidence="1" key="2">
    <citation type="submission" date="2021-06" db="EMBL/GenBank/DDBJ databases">
        <authorList>
            <person name="Rogers T.H."/>
            <person name="Ramsay J.P."/>
            <person name="Wang P."/>
            <person name="Terpolilli J."/>
        </authorList>
    </citation>
    <scope>NUCLEOTIDE SEQUENCE [LARGE SCALE GENOMIC DNA]</scope>
    <source>
        <strain evidence="1">WSM5005</strain>
    </source>
</reference>
<dbReference type="EMBL" id="CP017561">
    <property type="protein sequence ID" value="APA86939.1"/>
    <property type="molecule type" value="Genomic_DNA"/>
</dbReference>
<dbReference type="Proteomes" id="UP000179860">
    <property type="component" value="Chromosome 1"/>
</dbReference>
<dbReference type="AlphaFoldDB" id="A0A1I9YKV6"/>
<evidence type="ECO:0000313" key="1">
    <source>
        <dbReference type="EMBL" id="APA86939.1"/>
    </source>
</evidence>
<evidence type="ECO:0000313" key="2">
    <source>
        <dbReference type="Proteomes" id="UP000179860"/>
    </source>
</evidence>
<protein>
    <submittedName>
        <fullName evidence="1">Uncharacterized protein</fullName>
    </submittedName>
</protein>
<dbReference type="KEGG" id="pspw:BJG93_05445"/>
<gene>
    <name evidence="1" type="ORF">BJG93_05445</name>
</gene>
<proteinExistence type="predicted"/>
<accession>A0A1I9YKV6</accession>
<keyword evidence="2" id="KW-1185">Reference proteome</keyword>
<name>A0A1I9YKV6_9BURK</name>
<dbReference type="RefSeq" id="WP_027197651.1">
    <property type="nucleotide sequence ID" value="NZ_CP017561.2"/>
</dbReference>
<organism evidence="1 2">
    <name type="scientific">Paraburkholderia sprentiae WSM5005</name>
    <dbReference type="NCBI Taxonomy" id="754502"/>
    <lineage>
        <taxon>Bacteria</taxon>
        <taxon>Pseudomonadati</taxon>
        <taxon>Pseudomonadota</taxon>
        <taxon>Betaproteobacteria</taxon>
        <taxon>Burkholderiales</taxon>
        <taxon>Burkholderiaceae</taxon>
        <taxon>Paraburkholderia</taxon>
    </lineage>
</organism>
<dbReference type="STRING" id="754502.BJG93_05445"/>
<reference evidence="1" key="1">
    <citation type="submission" date="2016-09" db="EMBL/GenBank/DDBJ databases">
        <title>The Complete Genome of Burkholderia sprentiae wsm5005.</title>
        <authorList>
            <person name="De Meyer S."/>
            <person name="Wang P."/>
            <person name="Terpolilli J."/>
        </authorList>
    </citation>
    <scope>NUCLEOTIDE SEQUENCE [LARGE SCALE GENOMIC DNA]</scope>
    <source>
        <strain evidence="1">WSM5005</strain>
    </source>
</reference>
<sequence>MLGYMYYNRFGHAGFTDRHKGRSVAGVQTCAVCLLRFDARGGTLPDGTVLEKAEWTAKVCTQIKDDTVNGGYQAGCAACVYRAA</sequence>
<dbReference type="OrthoDB" id="9106638at2"/>